<dbReference type="GeneID" id="24811915"/>
<evidence type="ECO:0000256" key="1">
    <source>
        <dbReference type="ARBA" id="ARBA00022598"/>
    </source>
</evidence>
<comment type="similarity">
    <text evidence="8">Belongs to the CofE family.</text>
</comment>
<dbReference type="Gene3D" id="3.90.1660.10">
    <property type="entry name" value="CofE-like domain"/>
    <property type="match status" value="1"/>
</dbReference>
<evidence type="ECO:0000259" key="9">
    <source>
        <dbReference type="Pfam" id="PF01996"/>
    </source>
</evidence>
<evidence type="ECO:0000256" key="8">
    <source>
        <dbReference type="HAMAP-Rule" id="MF_01258"/>
    </source>
</evidence>
<accession>A0A0E3Q9J0</accession>
<comment type="catalytic activity">
    <reaction evidence="8">
        <text>oxidized coenzyme F420-0 + GTP + L-glutamate = oxidized coenzyme F420-1 + GDP + phosphate + H(+)</text>
        <dbReference type="Rhea" id="RHEA:30555"/>
        <dbReference type="ChEBI" id="CHEBI:15378"/>
        <dbReference type="ChEBI" id="CHEBI:29985"/>
        <dbReference type="ChEBI" id="CHEBI:37565"/>
        <dbReference type="ChEBI" id="CHEBI:43474"/>
        <dbReference type="ChEBI" id="CHEBI:58189"/>
        <dbReference type="ChEBI" id="CHEBI:59907"/>
        <dbReference type="ChEBI" id="CHEBI:59920"/>
        <dbReference type="EC" id="6.3.2.31"/>
    </reaction>
</comment>
<dbReference type="EC" id="6.3.2.31" evidence="8"/>
<dbReference type="EMBL" id="CP009520">
    <property type="protein sequence ID" value="AKB45643.1"/>
    <property type="molecule type" value="Genomic_DNA"/>
</dbReference>
<dbReference type="SUPFAM" id="SSF144010">
    <property type="entry name" value="CofE-like"/>
    <property type="match status" value="1"/>
</dbReference>
<keyword evidence="1 8" id="KW-0436">Ligase</keyword>
<keyword evidence="11" id="KW-1185">Reference proteome</keyword>
<dbReference type="InterPro" id="IPR008225">
    <property type="entry name" value="F420-0_g-glutamyl_ligase"/>
</dbReference>
<evidence type="ECO:0000256" key="6">
    <source>
        <dbReference type="ARBA" id="ARBA00023134"/>
    </source>
</evidence>
<feature type="binding site" evidence="8">
    <location>
        <position position="208"/>
    </location>
    <ligand>
        <name>a divalent metal cation</name>
        <dbReference type="ChEBI" id="CHEBI:60240"/>
        <label>2</label>
    </ligand>
</feature>
<comment type="subunit">
    <text evidence="8">Homodimer.</text>
</comment>
<dbReference type="NCBIfam" id="TIGR01916">
    <property type="entry name" value="F420_cofE"/>
    <property type="match status" value="1"/>
</dbReference>
<evidence type="ECO:0000256" key="2">
    <source>
        <dbReference type="ARBA" id="ARBA00022723"/>
    </source>
</evidence>
<keyword evidence="4 8" id="KW-0460">Magnesium</keyword>
<dbReference type="HAMAP" id="MF_01258">
    <property type="entry name" value="F420_ligase_CofE"/>
    <property type="match status" value="1"/>
</dbReference>
<evidence type="ECO:0000256" key="4">
    <source>
        <dbReference type="ARBA" id="ARBA00022842"/>
    </source>
</evidence>
<keyword evidence="6 8" id="KW-0342">GTP-binding</keyword>
<name>A0A0E3Q9J0_9EURY</name>
<keyword evidence="2 8" id="KW-0479">Metal-binding</keyword>
<comment type="function">
    <text evidence="8">Catalyzes the GTP-dependent successive addition of two or more gamma-linked L-glutamates to the L-lactyl phosphodiester of 7,8-didemethyl-8-hydroxy-5-deazariboflavin (F420-0) to form coenzyme F420-0-glutamyl-glutamate (F420-2) or polyglutamated F420 derivatives.</text>
</comment>
<gene>
    <name evidence="8" type="primary">cofE</name>
    <name evidence="10" type="ORF">MSVAZ_3374</name>
</gene>
<dbReference type="InterPro" id="IPR023659">
    <property type="entry name" value="F420_ligase_CofE_arc"/>
</dbReference>
<organism evidence="10 11">
    <name type="scientific">Methanosarcina vacuolata Z-761</name>
    <dbReference type="NCBI Taxonomy" id="1434123"/>
    <lineage>
        <taxon>Archaea</taxon>
        <taxon>Methanobacteriati</taxon>
        <taxon>Methanobacteriota</taxon>
        <taxon>Stenosarchaea group</taxon>
        <taxon>Methanomicrobia</taxon>
        <taxon>Methanosarcinales</taxon>
        <taxon>Methanosarcinaceae</taxon>
        <taxon>Methanosarcina</taxon>
    </lineage>
</organism>
<dbReference type="GO" id="GO:0052619">
    <property type="term" value="F:coenzyme F420-1:gamma-L-glutamate ligase activity"/>
    <property type="evidence" value="ECO:0007669"/>
    <property type="project" value="UniProtKB-UniRule"/>
</dbReference>
<protein>
    <recommendedName>
        <fullName evidence="8">Coenzyme F420:L-glutamate ligase</fullName>
        <ecNumber evidence="8">6.3.2.31</ecNumber>
        <ecNumber evidence="8">6.3.2.34</ecNumber>
    </recommendedName>
    <alternativeName>
        <fullName evidence="8">Coenzyme F420-0:L-glutamate ligase</fullName>
    </alternativeName>
    <alternativeName>
        <fullName evidence="8">Coenzyme F420-1:gamma-L-glutamate ligase</fullName>
    </alternativeName>
</protein>
<dbReference type="Pfam" id="PF01996">
    <property type="entry name" value="F420_ligase"/>
    <property type="match status" value="1"/>
</dbReference>
<dbReference type="PANTHER" id="PTHR47917">
    <property type="match status" value="1"/>
</dbReference>
<feature type="binding site" evidence="8">
    <location>
        <begin position="40"/>
        <end position="41"/>
    </location>
    <ligand>
        <name>GTP</name>
        <dbReference type="ChEBI" id="CHEBI:37565"/>
    </ligand>
</feature>
<keyword evidence="5 8" id="KW-0630">Potassium</keyword>
<dbReference type="InterPro" id="IPR002847">
    <property type="entry name" value="F420-0_gamma-glut_ligase-dom"/>
</dbReference>
<dbReference type="KEGG" id="mvc:MSVAZ_3374"/>
<feature type="binding site" evidence="8">
    <location>
        <begin position="11"/>
        <end position="14"/>
    </location>
    <ligand>
        <name>GTP</name>
        <dbReference type="ChEBI" id="CHEBI:37565"/>
    </ligand>
</feature>
<dbReference type="PANTHER" id="PTHR47917:SF1">
    <property type="entry name" value="COENZYME F420:L-GLUTAMATE LIGASE"/>
    <property type="match status" value="1"/>
</dbReference>
<comment type="cofactor">
    <cofactor evidence="8">
        <name>Mg(2+)</name>
        <dbReference type="ChEBI" id="CHEBI:18420"/>
    </cofactor>
    <cofactor evidence="8">
        <name>Mn(2+)</name>
        <dbReference type="ChEBI" id="CHEBI:29035"/>
    </cofactor>
    <text evidence="8">Binds 2 divalent metal cations per subunit. The ions could be magnesium and/or manganese.</text>
</comment>
<dbReference type="GO" id="GO:0052645">
    <property type="term" value="P:F420-0 metabolic process"/>
    <property type="evidence" value="ECO:0007669"/>
    <property type="project" value="UniProtKB-UniRule"/>
</dbReference>
<feature type="binding site" evidence="8">
    <location>
        <position position="151"/>
    </location>
    <ligand>
        <name>a divalent metal cation</name>
        <dbReference type="ChEBI" id="CHEBI:60240"/>
        <label>2</label>
    </ligand>
</feature>
<evidence type="ECO:0000313" key="10">
    <source>
        <dbReference type="EMBL" id="AKB45643.1"/>
    </source>
</evidence>
<dbReference type="STRING" id="1434123.MSVAZ_3374"/>
<evidence type="ECO:0000256" key="3">
    <source>
        <dbReference type="ARBA" id="ARBA00022741"/>
    </source>
</evidence>
<feature type="binding site" evidence="8">
    <location>
        <position position="112"/>
    </location>
    <ligand>
        <name>GTP</name>
        <dbReference type="ChEBI" id="CHEBI:37565"/>
    </ligand>
</feature>
<evidence type="ECO:0000313" key="11">
    <source>
        <dbReference type="Proteomes" id="UP000033096"/>
    </source>
</evidence>
<dbReference type="HOGENOM" id="CLU_051152_1_1_2"/>
<dbReference type="UniPathway" id="UPA00071"/>
<reference evidence="10 11" key="1">
    <citation type="submission" date="2014-07" db="EMBL/GenBank/DDBJ databases">
        <title>Methanogenic archaea and the global carbon cycle.</title>
        <authorList>
            <person name="Henriksen J.R."/>
            <person name="Luke J."/>
            <person name="Reinhart S."/>
            <person name="Benedict M.N."/>
            <person name="Youngblut N.D."/>
            <person name="Metcalf M.E."/>
            <person name="Whitaker R.J."/>
            <person name="Metcalf W.W."/>
        </authorList>
    </citation>
    <scope>NUCLEOTIDE SEQUENCE [LARGE SCALE GENOMIC DNA]</scope>
    <source>
        <strain evidence="10 11">Z-761</strain>
    </source>
</reference>
<evidence type="ECO:0000256" key="5">
    <source>
        <dbReference type="ARBA" id="ARBA00022958"/>
    </source>
</evidence>
<dbReference type="NCBIfam" id="NF009809">
    <property type="entry name" value="PRK13293.1"/>
    <property type="match status" value="1"/>
</dbReference>
<comment type="pathway">
    <text evidence="8">Cofactor biosynthesis; coenzyme F420 biosynthesis.</text>
</comment>
<feature type="binding site" evidence="8">
    <location>
        <position position="150"/>
    </location>
    <ligand>
        <name>a divalent metal cation</name>
        <dbReference type="ChEBI" id="CHEBI:60240"/>
        <label>1</label>
    </ligand>
</feature>
<evidence type="ECO:0000256" key="7">
    <source>
        <dbReference type="ARBA" id="ARBA00023211"/>
    </source>
</evidence>
<keyword evidence="7 8" id="KW-0464">Manganese</keyword>
<sequence length="255" mass="27839">MKFEAVTVENIPLIHTGDNLPSIICDNLELQDSDIVIVASTIVAKAEGEVFRLEDITPGKIALEMASRNGKDARFIQAVLSRSREVLVEKPFMLVTTLAGHTCVNAGVDESNIEDGFLLYPPVNPDASASRLGQELEKLSGKKLSVIVTDTNGRAFKIGQTGAAIGIYKMKPVKHWIGEKDLFGKVLEVTEEAVADELAGAANLLMGEGAGGTPVVLIRGFDYYCEEETFIKEMYRPEELDVIKKGLRCLQKKVE</sequence>
<dbReference type="Proteomes" id="UP000033096">
    <property type="component" value="Chromosome"/>
</dbReference>
<dbReference type="PATRIC" id="fig|1434123.4.peg.4142"/>
<comment type="cofactor">
    <cofactor evidence="8">
        <name>K(+)</name>
        <dbReference type="ChEBI" id="CHEBI:29103"/>
    </cofactor>
    <text evidence="8">Monovalent cation. The ion could be potassium.</text>
</comment>
<keyword evidence="3 8" id="KW-0547">Nucleotide-binding</keyword>
<dbReference type="Gene3D" id="3.30.1330.100">
    <property type="entry name" value="CofE-like"/>
    <property type="match status" value="1"/>
</dbReference>
<dbReference type="EC" id="6.3.2.34" evidence="8"/>
<comment type="catalytic activity">
    <reaction evidence="8">
        <text>oxidized coenzyme F420-1 + GTP + L-glutamate = oxidized coenzyme F420-2 + GDP + phosphate + H(+)</text>
        <dbReference type="Rhea" id="RHEA:30523"/>
        <dbReference type="ChEBI" id="CHEBI:15378"/>
        <dbReference type="ChEBI" id="CHEBI:29985"/>
        <dbReference type="ChEBI" id="CHEBI:37565"/>
        <dbReference type="ChEBI" id="CHEBI:43474"/>
        <dbReference type="ChEBI" id="CHEBI:57922"/>
        <dbReference type="ChEBI" id="CHEBI:58189"/>
        <dbReference type="ChEBI" id="CHEBI:59920"/>
        <dbReference type="EC" id="6.3.2.34"/>
    </reaction>
</comment>
<feature type="binding site" evidence="8">
    <location>
        <begin position="206"/>
        <end position="213"/>
    </location>
    <ligand>
        <name>GTP</name>
        <dbReference type="ChEBI" id="CHEBI:37565"/>
    </ligand>
</feature>
<proteinExistence type="inferred from homology"/>
<dbReference type="GO" id="GO:0005525">
    <property type="term" value="F:GTP binding"/>
    <property type="evidence" value="ECO:0007669"/>
    <property type="project" value="UniProtKB-KW"/>
</dbReference>
<dbReference type="GO" id="GO:0052618">
    <property type="term" value="F:coenzyme F420-0:L-glutamate ligase activity"/>
    <property type="evidence" value="ECO:0007669"/>
    <property type="project" value="UniProtKB-UniRule"/>
</dbReference>
<dbReference type="RefSeq" id="WP_048123199.1">
    <property type="nucleotide sequence ID" value="NZ_CP009520.1"/>
</dbReference>
<feature type="binding site" evidence="8">
    <location>
        <position position="109"/>
    </location>
    <ligand>
        <name>a divalent metal cation</name>
        <dbReference type="ChEBI" id="CHEBI:60240"/>
        <label>1</label>
    </ligand>
</feature>
<feature type="binding site" evidence="8">
    <location>
        <position position="45"/>
    </location>
    <ligand>
        <name>GTP</name>
        <dbReference type="ChEBI" id="CHEBI:37565"/>
    </ligand>
</feature>
<dbReference type="AlphaFoldDB" id="A0A0E3Q9J0"/>
<feature type="domain" description="Coenzyme F420:L-glutamate ligase-like" evidence="9">
    <location>
        <begin position="11"/>
        <end position="220"/>
    </location>
</feature>
<dbReference type="GO" id="GO:0046872">
    <property type="term" value="F:metal ion binding"/>
    <property type="evidence" value="ECO:0007669"/>
    <property type="project" value="UniProtKB-KW"/>
</dbReference>